<evidence type="ECO:0000256" key="7">
    <source>
        <dbReference type="SAM" id="MobiDB-lite"/>
    </source>
</evidence>
<dbReference type="PANTHER" id="PTHR23080:SF133">
    <property type="entry name" value="SI:CH211-262I1.5-RELATED"/>
    <property type="match status" value="1"/>
</dbReference>
<proteinExistence type="predicted"/>
<dbReference type="EnsemblMetazoa" id="XM_021046550.1">
    <property type="protein sequence ID" value="XP_020902209.1"/>
    <property type="gene ID" value="LOC110240728"/>
</dbReference>
<feature type="region of interest" description="Disordered" evidence="7">
    <location>
        <begin position="110"/>
        <end position="140"/>
    </location>
</feature>
<feature type="compositionally biased region" description="Basic residues" evidence="7">
    <location>
        <begin position="127"/>
        <end position="136"/>
    </location>
</feature>
<dbReference type="AlphaFoldDB" id="A0A913XC14"/>
<keyword evidence="3 6" id="KW-0863">Zinc-finger</keyword>
<evidence type="ECO:0000313" key="9">
    <source>
        <dbReference type="EnsemblMetazoa" id="XP_020902209.1"/>
    </source>
</evidence>
<dbReference type="GO" id="GO:0008270">
    <property type="term" value="F:zinc ion binding"/>
    <property type="evidence" value="ECO:0007669"/>
    <property type="project" value="UniProtKB-KW"/>
</dbReference>
<keyword evidence="10" id="KW-1185">Reference proteome</keyword>
<dbReference type="Proteomes" id="UP000887567">
    <property type="component" value="Unplaced"/>
</dbReference>
<dbReference type="OrthoDB" id="5946424at2759"/>
<evidence type="ECO:0000256" key="4">
    <source>
        <dbReference type="ARBA" id="ARBA00022833"/>
    </source>
</evidence>
<keyword evidence="2" id="KW-0479">Metal-binding</keyword>
<accession>A0A913XC14</accession>
<name>A0A913XC14_EXADI</name>
<dbReference type="RefSeq" id="XP_020902209.1">
    <property type="nucleotide sequence ID" value="XM_021046550.1"/>
</dbReference>
<keyword evidence="5 6" id="KW-0238">DNA-binding</keyword>
<evidence type="ECO:0000313" key="10">
    <source>
        <dbReference type="Proteomes" id="UP000887567"/>
    </source>
</evidence>
<evidence type="ECO:0000259" key="8">
    <source>
        <dbReference type="PROSITE" id="PS50950"/>
    </source>
</evidence>
<evidence type="ECO:0000256" key="2">
    <source>
        <dbReference type="ARBA" id="ARBA00022723"/>
    </source>
</evidence>
<organism evidence="9 10">
    <name type="scientific">Exaiptasia diaphana</name>
    <name type="common">Tropical sea anemone</name>
    <name type="synonym">Aiptasia pulchella</name>
    <dbReference type="NCBI Taxonomy" id="2652724"/>
    <lineage>
        <taxon>Eukaryota</taxon>
        <taxon>Metazoa</taxon>
        <taxon>Cnidaria</taxon>
        <taxon>Anthozoa</taxon>
        <taxon>Hexacorallia</taxon>
        <taxon>Actiniaria</taxon>
        <taxon>Aiptasiidae</taxon>
        <taxon>Exaiptasia</taxon>
    </lineage>
</organism>
<dbReference type="InterPro" id="IPR027806">
    <property type="entry name" value="HARBI1_dom"/>
</dbReference>
<dbReference type="PROSITE" id="PS50950">
    <property type="entry name" value="ZF_THAP"/>
    <property type="match status" value="1"/>
</dbReference>
<sequence>MVWHWNCASSLCFNSWRTKGVHYYHLPIKNLELQHEYAKILKNEKVNWKKQVICSAHWTGGNRLSKDHIPDIICSEEQMKKIKKISELRPKDNDMKKKLMCAQRIITQQDHIGKKRKAPKCRSQVQAKKRKRRKSKHELEVQNDKLKKQCDAFKLENEHLNSKVSEVQNEVKRLHKEINALQENLQTEKSVFNSKLKRMKYELNKRTFTYNSLIENGKEFFELCGLTINEFDCVYECLEPFTHLLAYPDCQQDKKKNFNNRLLDEKTELMVTLTIARHNVDLVIMAKQVGASSSTMSRVFVAWMALIRCVFDSIDLKPLPGFVEAFLPKKFVDAGYAECGILGDNTETWVSQFENYDINNLTFSHYKNHTTGKVSVWIYPHGALCKCSEAYPGTISDEQITEQINVLDLCPKGKIVMTDKGFAITDLCHEKGLHHNRPPMKFKHQYDENEVSLNFDIATLRIHNENAIGRIRDWSILNACWPAGRVDLLGTCWIALAHIVNLTKEPSGPKD</sequence>
<evidence type="ECO:0000256" key="5">
    <source>
        <dbReference type="ARBA" id="ARBA00023125"/>
    </source>
</evidence>
<evidence type="ECO:0000256" key="3">
    <source>
        <dbReference type="ARBA" id="ARBA00022771"/>
    </source>
</evidence>
<dbReference type="GeneID" id="110240728"/>
<feature type="domain" description="THAP-type" evidence="8">
    <location>
        <begin position="1"/>
        <end position="73"/>
    </location>
</feature>
<dbReference type="PANTHER" id="PTHR23080">
    <property type="entry name" value="THAP DOMAIN PROTEIN"/>
    <property type="match status" value="1"/>
</dbReference>
<evidence type="ECO:0000256" key="1">
    <source>
        <dbReference type="ARBA" id="ARBA00001968"/>
    </source>
</evidence>
<reference evidence="9" key="1">
    <citation type="submission" date="2022-11" db="UniProtKB">
        <authorList>
            <consortium name="EnsemblMetazoa"/>
        </authorList>
    </citation>
    <scope>IDENTIFICATION</scope>
</reference>
<dbReference type="Pfam" id="PF13359">
    <property type="entry name" value="DDE_Tnp_4"/>
    <property type="match status" value="1"/>
</dbReference>
<comment type="cofactor">
    <cofactor evidence="1">
        <name>a divalent metal cation</name>
        <dbReference type="ChEBI" id="CHEBI:60240"/>
    </cofactor>
</comment>
<dbReference type="KEGG" id="epa:110240728"/>
<dbReference type="InterPro" id="IPR006612">
    <property type="entry name" value="THAP_Znf"/>
</dbReference>
<evidence type="ECO:0000256" key="6">
    <source>
        <dbReference type="PROSITE-ProRule" id="PRU00309"/>
    </source>
</evidence>
<dbReference type="GO" id="GO:0003677">
    <property type="term" value="F:DNA binding"/>
    <property type="evidence" value="ECO:0007669"/>
    <property type="project" value="UniProtKB-UniRule"/>
</dbReference>
<keyword evidence="4" id="KW-0862">Zinc</keyword>
<protein>
    <recommendedName>
        <fullName evidence="8">THAP-type domain-containing protein</fullName>
    </recommendedName>
</protein>